<sequence>MPPRKPKTKAVAAAAAKPEMPSVSRRRSQRVSTSADKKSRYFQAESEGSEAEDVKSAPAPKKRGRPAGSASAKKAPPAKRVKKAVESEEEEADETPFEESQQEEDEEDEEEEEEAKPVKKAARGRKAKAVVHQDTVEKANVGKRRVAKKAADSDAEEEEEDDDSDARPKVVFIPHAKIRDDGGVPYTDERVHPNTLEFLKDLKANNVRSWLKSNDGEFRRALKDWESYATSLTDKIMDLDPTIPELPFKDINFRIYRDIRFTNDPTPYKPHFSAAWSRTGRKGPYACYYVHLEPGAASFIGGGLWHPSAPSLARLRASIDAHPARWRRALSDPGLAGAFFPEAKPGDEEAALAAFAAHNASSALKTKPKGFDAEHRDIGLLKLKSFTVSRRVPDGWWTGEGGQEEVAGVVGAMVGFVTFLNRVVMPDPGEESEESEGEEEDGEDGEEGGEEEGEEEEEDAE</sequence>
<name>A0AA40F4M9_9PEZI</name>
<feature type="region of interest" description="Disordered" evidence="1">
    <location>
        <begin position="424"/>
        <end position="461"/>
    </location>
</feature>
<dbReference type="NCBIfam" id="TIGR02453">
    <property type="entry name" value="TIGR02453 family protein"/>
    <property type="match status" value="1"/>
</dbReference>
<feature type="compositionally biased region" description="Low complexity" evidence="1">
    <location>
        <begin position="9"/>
        <end position="18"/>
    </location>
</feature>
<evidence type="ECO:0000256" key="1">
    <source>
        <dbReference type="SAM" id="MobiDB-lite"/>
    </source>
</evidence>
<feature type="compositionally biased region" description="Acidic residues" evidence="1">
    <location>
        <begin position="153"/>
        <end position="164"/>
    </location>
</feature>
<evidence type="ECO:0000313" key="2">
    <source>
        <dbReference type="EMBL" id="KAK0751195.1"/>
    </source>
</evidence>
<dbReference type="InterPro" id="IPR012808">
    <property type="entry name" value="CHP02453"/>
</dbReference>
<proteinExistence type="predicted"/>
<feature type="compositionally biased region" description="Acidic residues" evidence="1">
    <location>
        <begin position="428"/>
        <end position="461"/>
    </location>
</feature>
<dbReference type="PANTHER" id="PTHR36452">
    <property type="entry name" value="CHROMOSOME 12, WHOLE GENOME SHOTGUN SEQUENCE"/>
    <property type="match status" value="1"/>
</dbReference>
<organism evidence="2 3">
    <name type="scientific">Schizothecium vesticola</name>
    <dbReference type="NCBI Taxonomy" id="314040"/>
    <lineage>
        <taxon>Eukaryota</taxon>
        <taxon>Fungi</taxon>
        <taxon>Dikarya</taxon>
        <taxon>Ascomycota</taxon>
        <taxon>Pezizomycotina</taxon>
        <taxon>Sordariomycetes</taxon>
        <taxon>Sordariomycetidae</taxon>
        <taxon>Sordariales</taxon>
        <taxon>Schizotheciaceae</taxon>
        <taxon>Schizothecium</taxon>
    </lineage>
</organism>
<accession>A0AA40F4M9</accession>
<gene>
    <name evidence="2" type="ORF">B0T18DRAFT_443755</name>
</gene>
<evidence type="ECO:0000313" key="3">
    <source>
        <dbReference type="Proteomes" id="UP001172155"/>
    </source>
</evidence>
<dbReference type="AlphaFoldDB" id="A0AA40F4M9"/>
<protein>
    <submittedName>
        <fullName evidence="2">Uncharacterized protein</fullName>
    </submittedName>
</protein>
<feature type="region of interest" description="Disordered" evidence="1">
    <location>
        <begin position="1"/>
        <end position="168"/>
    </location>
</feature>
<feature type="compositionally biased region" description="Low complexity" evidence="1">
    <location>
        <begin position="66"/>
        <end position="75"/>
    </location>
</feature>
<dbReference type="Pfam" id="PF09365">
    <property type="entry name" value="DUF2461"/>
    <property type="match status" value="1"/>
</dbReference>
<dbReference type="EMBL" id="JAUKUD010000002">
    <property type="protein sequence ID" value="KAK0751195.1"/>
    <property type="molecule type" value="Genomic_DNA"/>
</dbReference>
<dbReference type="Proteomes" id="UP001172155">
    <property type="component" value="Unassembled WGS sequence"/>
</dbReference>
<comment type="caution">
    <text evidence="2">The sequence shown here is derived from an EMBL/GenBank/DDBJ whole genome shotgun (WGS) entry which is preliminary data.</text>
</comment>
<reference evidence="2" key="1">
    <citation type="submission" date="2023-06" db="EMBL/GenBank/DDBJ databases">
        <title>Genome-scale phylogeny and comparative genomics of the fungal order Sordariales.</title>
        <authorList>
            <consortium name="Lawrence Berkeley National Laboratory"/>
            <person name="Hensen N."/>
            <person name="Bonometti L."/>
            <person name="Westerberg I."/>
            <person name="Brannstrom I.O."/>
            <person name="Guillou S."/>
            <person name="Cros-Aarteil S."/>
            <person name="Calhoun S."/>
            <person name="Haridas S."/>
            <person name="Kuo A."/>
            <person name="Mondo S."/>
            <person name="Pangilinan J."/>
            <person name="Riley R."/>
            <person name="LaButti K."/>
            <person name="Andreopoulos B."/>
            <person name="Lipzen A."/>
            <person name="Chen C."/>
            <person name="Yanf M."/>
            <person name="Daum C."/>
            <person name="Ng V."/>
            <person name="Clum A."/>
            <person name="Steindorff A."/>
            <person name="Ohm R."/>
            <person name="Martin F."/>
            <person name="Silar P."/>
            <person name="Natvig D."/>
            <person name="Lalanne C."/>
            <person name="Gautier V."/>
            <person name="Ament-velasquez S.L."/>
            <person name="Kruys A."/>
            <person name="Hutchinson M.I."/>
            <person name="Powell A.J."/>
            <person name="Barry K."/>
            <person name="Miller A.N."/>
            <person name="Grigoriev I.V."/>
            <person name="Debuchy R."/>
            <person name="Gladieux P."/>
            <person name="Thoren M.H."/>
            <person name="Johannesson H."/>
        </authorList>
    </citation>
    <scope>NUCLEOTIDE SEQUENCE</scope>
    <source>
        <strain evidence="2">SMH3187-1</strain>
    </source>
</reference>
<dbReference type="PANTHER" id="PTHR36452:SF1">
    <property type="entry name" value="DUF2461 DOMAIN-CONTAINING PROTEIN"/>
    <property type="match status" value="1"/>
</dbReference>
<feature type="compositionally biased region" description="Acidic residues" evidence="1">
    <location>
        <begin position="87"/>
        <end position="114"/>
    </location>
</feature>
<keyword evidence="3" id="KW-1185">Reference proteome</keyword>
<feature type="compositionally biased region" description="Basic residues" evidence="1">
    <location>
        <begin position="118"/>
        <end position="129"/>
    </location>
</feature>